<keyword evidence="3 7" id="KW-0418">Kinase</keyword>
<dbReference type="GO" id="GO:0005524">
    <property type="term" value="F:ATP binding"/>
    <property type="evidence" value="ECO:0007669"/>
    <property type="project" value="UniProtKB-KW"/>
</dbReference>
<dbReference type="Proteomes" id="UP000324233">
    <property type="component" value="Chromosome"/>
</dbReference>
<name>A0A5B9VVJ2_9BACT</name>
<evidence type="ECO:0000256" key="5">
    <source>
        <dbReference type="SAM" id="MobiDB-lite"/>
    </source>
</evidence>
<dbReference type="EC" id="2.7.11.1" evidence="7"/>
<keyword evidence="2" id="KW-0547">Nucleotide-binding</keyword>
<dbReference type="InterPro" id="IPR011009">
    <property type="entry name" value="Kinase-like_dom_sf"/>
</dbReference>
<dbReference type="InterPro" id="IPR008271">
    <property type="entry name" value="Ser/Thr_kinase_AS"/>
</dbReference>
<accession>A0A5B9VVJ2</accession>
<evidence type="ECO:0000256" key="2">
    <source>
        <dbReference type="ARBA" id="ARBA00022741"/>
    </source>
</evidence>
<dbReference type="Gene3D" id="1.10.510.10">
    <property type="entry name" value="Transferase(Phosphotransferase) domain 1"/>
    <property type="match status" value="1"/>
</dbReference>
<proteinExistence type="predicted"/>
<dbReference type="SMART" id="SM00220">
    <property type="entry name" value="S_TKc"/>
    <property type="match status" value="1"/>
</dbReference>
<gene>
    <name evidence="7" type="primary">pknB_6</name>
    <name evidence="7" type="ORF">OJF2_03380</name>
</gene>
<evidence type="ECO:0000256" key="3">
    <source>
        <dbReference type="ARBA" id="ARBA00022777"/>
    </source>
</evidence>
<dbReference type="GO" id="GO:0004674">
    <property type="term" value="F:protein serine/threonine kinase activity"/>
    <property type="evidence" value="ECO:0007669"/>
    <property type="project" value="UniProtKB-EC"/>
</dbReference>
<dbReference type="SUPFAM" id="SSF56112">
    <property type="entry name" value="Protein kinase-like (PK-like)"/>
    <property type="match status" value="1"/>
</dbReference>
<keyword evidence="4" id="KW-0067">ATP-binding</keyword>
<keyword evidence="8" id="KW-1185">Reference proteome</keyword>
<dbReference type="EMBL" id="CP042997">
    <property type="protein sequence ID" value="QEH31871.1"/>
    <property type="molecule type" value="Genomic_DNA"/>
</dbReference>
<organism evidence="7 8">
    <name type="scientific">Aquisphaera giovannonii</name>
    <dbReference type="NCBI Taxonomy" id="406548"/>
    <lineage>
        <taxon>Bacteria</taxon>
        <taxon>Pseudomonadati</taxon>
        <taxon>Planctomycetota</taxon>
        <taxon>Planctomycetia</taxon>
        <taxon>Isosphaerales</taxon>
        <taxon>Isosphaeraceae</taxon>
        <taxon>Aquisphaera</taxon>
    </lineage>
</organism>
<reference evidence="7 8" key="1">
    <citation type="submission" date="2019-08" db="EMBL/GenBank/DDBJ databases">
        <title>Deep-cultivation of Planctomycetes and their phenomic and genomic characterization uncovers novel biology.</title>
        <authorList>
            <person name="Wiegand S."/>
            <person name="Jogler M."/>
            <person name="Boedeker C."/>
            <person name="Pinto D."/>
            <person name="Vollmers J."/>
            <person name="Rivas-Marin E."/>
            <person name="Kohn T."/>
            <person name="Peeters S.H."/>
            <person name="Heuer A."/>
            <person name="Rast P."/>
            <person name="Oberbeckmann S."/>
            <person name="Bunk B."/>
            <person name="Jeske O."/>
            <person name="Meyerdierks A."/>
            <person name="Storesund J.E."/>
            <person name="Kallscheuer N."/>
            <person name="Luecker S."/>
            <person name="Lage O.M."/>
            <person name="Pohl T."/>
            <person name="Merkel B.J."/>
            <person name="Hornburger P."/>
            <person name="Mueller R.-W."/>
            <person name="Bruemmer F."/>
            <person name="Labrenz M."/>
            <person name="Spormann A.M."/>
            <person name="Op den Camp H."/>
            <person name="Overmann J."/>
            <person name="Amann R."/>
            <person name="Jetten M.S.M."/>
            <person name="Mascher T."/>
            <person name="Medema M.H."/>
            <person name="Devos D.P."/>
            <person name="Kaster A.-K."/>
            <person name="Ovreas L."/>
            <person name="Rohde M."/>
            <person name="Galperin M.Y."/>
            <person name="Jogler C."/>
        </authorList>
    </citation>
    <scope>NUCLEOTIDE SEQUENCE [LARGE SCALE GENOMIC DNA]</scope>
    <source>
        <strain evidence="7 8">OJF2</strain>
    </source>
</reference>
<dbReference type="Gene3D" id="3.30.200.20">
    <property type="entry name" value="Phosphorylase Kinase, domain 1"/>
    <property type="match status" value="1"/>
</dbReference>
<dbReference type="PROSITE" id="PS50011">
    <property type="entry name" value="PROTEIN_KINASE_DOM"/>
    <property type="match status" value="1"/>
</dbReference>
<dbReference type="Pfam" id="PF00069">
    <property type="entry name" value="Pkinase"/>
    <property type="match status" value="1"/>
</dbReference>
<dbReference type="RefSeq" id="WP_148590648.1">
    <property type="nucleotide sequence ID" value="NZ_CP042997.1"/>
</dbReference>
<evidence type="ECO:0000256" key="4">
    <source>
        <dbReference type="ARBA" id="ARBA00022840"/>
    </source>
</evidence>
<dbReference type="PANTHER" id="PTHR43289:SF6">
    <property type="entry name" value="SERINE_THREONINE-PROTEIN KINASE NEKL-3"/>
    <property type="match status" value="1"/>
</dbReference>
<dbReference type="KEGG" id="agv:OJF2_03380"/>
<dbReference type="InterPro" id="IPR000719">
    <property type="entry name" value="Prot_kinase_dom"/>
</dbReference>
<sequence length="395" mass="43007">MPRCENCGVELSLPTDRCQECGHPLQLTFDPMGTSTDLGPGGHAHTPTPQGTLPDDDAAKVERLLGHIAGQSHFEERYILRGELARGGMGQVHRGYDQILRREVAVKMMHERYGGSSESAAIRGQFLKEARVGGRLLHPNILAVFDLGVNRAGRIYYTMRLVDGASLQHCLDAVDKGVVTKLISYPLRRIVEAFVGACQGVDYAHQQGVIHLDLKPHNILVSGFNEVFVIDWGLARVDERDDTEELADLYRSGGAGHNTASNTGVFGERVIGTPGYMAPEQTRGEVAAFDPATDVYGLGGILHFILYGIAPNQGRGLQEVMQASAQPKQRGKLRGGILPRGQRVRKEARAALEALEATCLKALEPRQEDRYASVEAMIVELGEWLSATPGPPLGF</sequence>
<dbReference type="OrthoDB" id="6111975at2"/>
<feature type="domain" description="Protein kinase" evidence="6">
    <location>
        <begin position="78"/>
        <end position="385"/>
    </location>
</feature>
<evidence type="ECO:0000313" key="8">
    <source>
        <dbReference type="Proteomes" id="UP000324233"/>
    </source>
</evidence>
<dbReference type="PROSITE" id="PS00108">
    <property type="entry name" value="PROTEIN_KINASE_ST"/>
    <property type="match status" value="1"/>
</dbReference>
<evidence type="ECO:0000259" key="6">
    <source>
        <dbReference type="PROSITE" id="PS50011"/>
    </source>
</evidence>
<protein>
    <submittedName>
        <fullName evidence="7">Serine/threonine-protein kinase PknB</fullName>
        <ecNumber evidence="7">2.7.11.1</ecNumber>
    </submittedName>
</protein>
<keyword evidence="1 7" id="KW-0808">Transferase</keyword>
<dbReference type="AlphaFoldDB" id="A0A5B9VVJ2"/>
<evidence type="ECO:0000256" key="1">
    <source>
        <dbReference type="ARBA" id="ARBA00022679"/>
    </source>
</evidence>
<evidence type="ECO:0000313" key="7">
    <source>
        <dbReference type="EMBL" id="QEH31871.1"/>
    </source>
</evidence>
<feature type="region of interest" description="Disordered" evidence="5">
    <location>
        <begin position="32"/>
        <end position="54"/>
    </location>
</feature>
<dbReference type="CDD" id="cd14014">
    <property type="entry name" value="STKc_PknB_like"/>
    <property type="match status" value="1"/>
</dbReference>
<dbReference type="PANTHER" id="PTHR43289">
    <property type="entry name" value="MITOGEN-ACTIVATED PROTEIN KINASE KINASE KINASE 20-RELATED"/>
    <property type="match status" value="1"/>
</dbReference>